<dbReference type="Pfam" id="PF02607">
    <property type="entry name" value="B12-binding_2"/>
    <property type="match status" value="1"/>
</dbReference>
<accession>A0A3E1QDH4</accession>
<dbReference type="Gene3D" id="1.10.1660.10">
    <property type="match status" value="1"/>
</dbReference>
<dbReference type="InterPro" id="IPR036724">
    <property type="entry name" value="Cobalamin-bd_sf"/>
</dbReference>
<evidence type="ECO:0000256" key="2">
    <source>
        <dbReference type="ARBA" id="ARBA00023015"/>
    </source>
</evidence>
<gene>
    <name evidence="6" type="ORF">DZ858_09265</name>
</gene>
<keyword evidence="4" id="KW-0804">Transcription</keyword>
<dbReference type="SUPFAM" id="SSF46955">
    <property type="entry name" value="Putative DNA-binding domain"/>
    <property type="match status" value="1"/>
</dbReference>
<evidence type="ECO:0000313" key="6">
    <source>
        <dbReference type="EMBL" id="RFN60211.1"/>
    </source>
</evidence>
<dbReference type="Pfam" id="PF13411">
    <property type="entry name" value="MerR_1"/>
    <property type="match status" value="1"/>
</dbReference>
<feature type="domain" description="HTH merR-type" evidence="5">
    <location>
        <begin position="6"/>
        <end position="75"/>
    </location>
</feature>
<evidence type="ECO:0000259" key="5">
    <source>
        <dbReference type="PROSITE" id="PS50937"/>
    </source>
</evidence>
<keyword evidence="2" id="KW-0805">Transcription regulation</keyword>
<dbReference type="Proteomes" id="UP000261082">
    <property type="component" value="Unassembled WGS sequence"/>
</dbReference>
<dbReference type="GO" id="GO:0031419">
    <property type="term" value="F:cobalamin binding"/>
    <property type="evidence" value="ECO:0007669"/>
    <property type="project" value="InterPro"/>
</dbReference>
<dbReference type="PANTHER" id="PTHR30204:SF69">
    <property type="entry name" value="MERR-FAMILY TRANSCRIPTIONAL REGULATOR"/>
    <property type="match status" value="1"/>
</dbReference>
<dbReference type="InterPro" id="IPR047057">
    <property type="entry name" value="MerR_fam"/>
</dbReference>
<dbReference type="InterPro" id="IPR036594">
    <property type="entry name" value="Meth_synthase_dom"/>
</dbReference>
<evidence type="ECO:0000256" key="1">
    <source>
        <dbReference type="ARBA" id="ARBA00022491"/>
    </source>
</evidence>
<dbReference type="PANTHER" id="PTHR30204">
    <property type="entry name" value="REDOX-CYCLING DRUG-SENSING TRANSCRIPTIONAL ACTIVATOR SOXR"/>
    <property type="match status" value="1"/>
</dbReference>
<dbReference type="Gene3D" id="3.40.50.280">
    <property type="entry name" value="Cobalamin-binding domain"/>
    <property type="match status" value="1"/>
</dbReference>
<keyword evidence="1" id="KW-0678">Repressor</keyword>
<dbReference type="GO" id="GO:0003677">
    <property type="term" value="F:DNA binding"/>
    <property type="evidence" value="ECO:0007669"/>
    <property type="project" value="UniProtKB-KW"/>
</dbReference>
<dbReference type="InterPro" id="IPR009061">
    <property type="entry name" value="DNA-bd_dom_put_sf"/>
</dbReference>
<dbReference type="RefSeq" id="WP_117159270.1">
    <property type="nucleotide sequence ID" value="NZ_QVID01000001.1"/>
</dbReference>
<evidence type="ECO:0000256" key="4">
    <source>
        <dbReference type="ARBA" id="ARBA00023163"/>
    </source>
</evidence>
<evidence type="ECO:0000256" key="3">
    <source>
        <dbReference type="ARBA" id="ARBA00023125"/>
    </source>
</evidence>
<dbReference type="SUPFAM" id="SSF52242">
    <property type="entry name" value="Cobalamin (vitamin B12)-binding domain"/>
    <property type="match status" value="1"/>
</dbReference>
<dbReference type="InterPro" id="IPR003759">
    <property type="entry name" value="Cbl-bd_cap"/>
</dbReference>
<dbReference type="OrthoDB" id="9800334at2"/>
<dbReference type="AlphaFoldDB" id="A0A3E1QDH4"/>
<keyword evidence="3" id="KW-0238">DNA-binding</keyword>
<dbReference type="GO" id="GO:0046872">
    <property type="term" value="F:metal ion binding"/>
    <property type="evidence" value="ECO:0007669"/>
    <property type="project" value="InterPro"/>
</dbReference>
<protein>
    <submittedName>
        <fullName evidence="6">MerR family transcriptional regulator</fullName>
    </submittedName>
</protein>
<comment type="caution">
    <text evidence="6">The sequence shown here is derived from an EMBL/GenBank/DDBJ whole genome shotgun (WGS) entry which is preliminary data.</text>
</comment>
<sequence>MSVETKFSIKDLENLSGIKAHTIRIWEKRYNLLEPERTNTNIREYSVSNLKKLLNIAFLYNTGFKISKIAALTESEIINEIESSIPKNREEHAITILKTAMFEFNHPLFSNTLFKLEKTKDFRALFFDVFIPLLNELGTLWHTGTIDPAHEHFISELIKQKIIINIEALQKKEASRELPTFCLYLPYNEIHEIGLLFAHYEILKAGFNTIYLGTNIPLQNLEHVLKHHKKIIFLSYFTVKPEKRTIQEYINEYNKAISYHKNQKLWLMGRRIQKTDTHTLPSNISTIKDHQSLIKQLKTLKKL</sequence>
<reference evidence="6 7" key="1">
    <citation type="journal article" date="2007" name="Int. J. Syst. Evol. Microbiol.">
        <title>Marixanthomonas ophiurae gen. nov., sp. nov., a marine bacterium of the family Flavobacteriaceae isolated from a deep-sea brittle star.</title>
        <authorList>
            <person name="Romanenko L.A."/>
            <person name="Uchino M."/>
            <person name="Frolova G.M."/>
            <person name="Mikhailov V.V."/>
        </authorList>
    </citation>
    <scope>NUCLEOTIDE SEQUENCE [LARGE SCALE GENOMIC DNA]</scope>
    <source>
        <strain evidence="6 7">KMM 3046</strain>
    </source>
</reference>
<evidence type="ECO:0000313" key="7">
    <source>
        <dbReference type="Proteomes" id="UP000261082"/>
    </source>
</evidence>
<dbReference type="Gene3D" id="1.10.1240.10">
    <property type="entry name" value="Methionine synthase domain"/>
    <property type="match status" value="1"/>
</dbReference>
<proteinExistence type="predicted"/>
<organism evidence="6 7">
    <name type="scientific">Marixanthomonas ophiurae</name>
    <dbReference type="NCBI Taxonomy" id="387659"/>
    <lineage>
        <taxon>Bacteria</taxon>
        <taxon>Pseudomonadati</taxon>
        <taxon>Bacteroidota</taxon>
        <taxon>Flavobacteriia</taxon>
        <taxon>Flavobacteriales</taxon>
        <taxon>Flavobacteriaceae</taxon>
        <taxon>Marixanthomonas</taxon>
    </lineage>
</organism>
<keyword evidence="7" id="KW-1185">Reference proteome</keyword>
<dbReference type="EMBL" id="QVID01000001">
    <property type="protein sequence ID" value="RFN60211.1"/>
    <property type="molecule type" value="Genomic_DNA"/>
</dbReference>
<name>A0A3E1QDH4_9FLAO</name>
<dbReference type="GO" id="GO:0003700">
    <property type="term" value="F:DNA-binding transcription factor activity"/>
    <property type="evidence" value="ECO:0007669"/>
    <property type="project" value="InterPro"/>
</dbReference>
<dbReference type="SMART" id="SM00422">
    <property type="entry name" value="HTH_MERR"/>
    <property type="match status" value="1"/>
</dbReference>
<dbReference type="PROSITE" id="PS50937">
    <property type="entry name" value="HTH_MERR_2"/>
    <property type="match status" value="1"/>
</dbReference>
<dbReference type="InterPro" id="IPR000551">
    <property type="entry name" value="MerR-type_HTH_dom"/>
</dbReference>
<dbReference type="CDD" id="cd01104">
    <property type="entry name" value="HTH_MlrA-CarA"/>
    <property type="match status" value="1"/>
</dbReference>